<dbReference type="SUPFAM" id="SSF53474">
    <property type="entry name" value="alpha/beta-Hydrolases"/>
    <property type="match status" value="1"/>
</dbReference>
<dbReference type="KEGG" id="ggr:HKW67_03660"/>
<dbReference type="AlphaFoldDB" id="A0A6M4IQZ5"/>
<sequence length="418" mass="43634">MLLHFQRSVLAVVASAAVVMLAACSDGIVAPSTAVTASPALEKTAGPPAYGPWARIVEGSTGPGALYAMYVPTAWNGQTVTVAHGFRDVSTPVDLRDQDGLYATREALGALGYAVAYSSYSENGFVVKDGAQRTHQLRGLLASNLPATPTKNYLIGYSLGGGVALTLAEQYASQYDGALLVCGMVGGSRVQTQYLGHVRALADAYFPGMLPGNVLGVPANTVINPMTIIGTIAPSPANQAKLLAMASTAQTPLPVDPANFFPSLLESLITGVSFHARGINNIVELTHGFSPFDNATTVYSVGTPLLPAAALTPLLQLANATVTRYTIDPAAEQYLSHNFTPSGDLRIPVLTVHNAYDPAVPVQHESELLNAVTAAGATDFLSQRLINRYGHCKVNAAEISDAFGDLTAWVTSGVKPAP</sequence>
<reference evidence="2 3" key="1">
    <citation type="submission" date="2020-05" db="EMBL/GenBank/DDBJ databases">
        <title>Complete genome sequence of Gemmatimonas greenlandica TET16.</title>
        <authorList>
            <person name="Zeng Y."/>
        </authorList>
    </citation>
    <scope>NUCLEOTIDE SEQUENCE [LARGE SCALE GENOMIC DNA]</scope>
    <source>
        <strain evidence="2 3">TET16</strain>
    </source>
</reference>
<protein>
    <submittedName>
        <fullName evidence="2">Uncharacterized protein</fullName>
    </submittedName>
</protein>
<dbReference type="InterPro" id="IPR029058">
    <property type="entry name" value="AB_hydrolase_fold"/>
</dbReference>
<evidence type="ECO:0000256" key="1">
    <source>
        <dbReference type="SAM" id="SignalP"/>
    </source>
</evidence>
<accession>A0A6M4IQZ5</accession>
<proteinExistence type="predicted"/>
<dbReference type="InterPro" id="IPR000801">
    <property type="entry name" value="Esterase-like"/>
</dbReference>
<evidence type="ECO:0000313" key="2">
    <source>
        <dbReference type="EMBL" id="QJR34671.1"/>
    </source>
</evidence>
<feature type="chain" id="PRO_5027039834" evidence="1">
    <location>
        <begin position="23"/>
        <end position="418"/>
    </location>
</feature>
<name>A0A6M4IQZ5_9BACT</name>
<keyword evidence="1" id="KW-0732">Signal</keyword>
<dbReference type="Gene3D" id="3.40.50.1820">
    <property type="entry name" value="alpha/beta hydrolase"/>
    <property type="match status" value="1"/>
</dbReference>
<organism evidence="2 3">
    <name type="scientific">Gemmatimonas groenlandica</name>
    <dbReference type="NCBI Taxonomy" id="2732249"/>
    <lineage>
        <taxon>Bacteria</taxon>
        <taxon>Pseudomonadati</taxon>
        <taxon>Gemmatimonadota</taxon>
        <taxon>Gemmatimonadia</taxon>
        <taxon>Gemmatimonadales</taxon>
        <taxon>Gemmatimonadaceae</taxon>
        <taxon>Gemmatimonas</taxon>
    </lineage>
</organism>
<gene>
    <name evidence="2" type="ORF">HKW67_03660</name>
</gene>
<keyword evidence="3" id="KW-1185">Reference proteome</keyword>
<dbReference type="RefSeq" id="WP_171224099.1">
    <property type="nucleotide sequence ID" value="NZ_CP053085.1"/>
</dbReference>
<dbReference type="Proteomes" id="UP000500938">
    <property type="component" value="Chromosome"/>
</dbReference>
<dbReference type="Pfam" id="PF00756">
    <property type="entry name" value="Esterase"/>
    <property type="match status" value="1"/>
</dbReference>
<feature type="signal peptide" evidence="1">
    <location>
        <begin position="1"/>
        <end position="22"/>
    </location>
</feature>
<dbReference type="PROSITE" id="PS51257">
    <property type="entry name" value="PROKAR_LIPOPROTEIN"/>
    <property type="match status" value="1"/>
</dbReference>
<dbReference type="EMBL" id="CP053085">
    <property type="protein sequence ID" value="QJR34671.1"/>
    <property type="molecule type" value="Genomic_DNA"/>
</dbReference>
<evidence type="ECO:0000313" key="3">
    <source>
        <dbReference type="Proteomes" id="UP000500938"/>
    </source>
</evidence>